<evidence type="ECO:0000313" key="2">
    <source>
        <dbReference type="Proteomes" id="UP000812440"/>
    </source>
</evidence>
<dbReference type="Proteomes" id="UP000812440">
    <property type="component" value="Chromosome 2"/>
</dbReference>
<comment type="caution">
    <text evidence="1">The sequence shown here is derived from an EMBL/GenBank/DDBJ whole genome shotgun (WGS) entry which is preliminary data.</text>
</comment>
<proteinExistence type="predicted"/>
<dbReference type="AlphaFoldDB" id="A0A8T2K5W4"/>
<sequence>MSCEHVFSMKYCHVSKKVSVIFLFIGVALSQFLRITLLEARITNCGILLFWDLGCKFVALSSYGFTKCGGSEWSQRYSNWFSW</sequence>
<protein>
    <submittedName>
        <fullName evidence="1">Uncharacterized protein</fullName>
    </submittedName>
</protein>
<keyword evidence="2" id="KW-1185">Reference proteome</keyword>
<name>A0A8T2K5W4_9PIPI</name>
<reference evidence="1" key="1">
    <citation type="thesis" date="2020" institute="ProQuest LLC" country="789 East Eisenhower Parkway, Ann Arbor, MI, USA">
        <title>Comparative Genomics and Chromosome Evolution.</title>
        <authorList>
            <person name="Mudd A.B."/>
        </authorList>
    </citation>
    <scope>NUCLEOTIDE SEQUENCE</scope>
    <source>
        <strain evidence="1">Female2</strain>
        <tissue evidence="1">Blood</tissue>
    </source>
</reference>
<accession>A0A8T2K5W4</accession>
<dbReference type="EMBL" id="JAACNH010000002">
    <property type="protein sequence ID" value="KAG8450757.1"/>
    <property type="molecule type" value="Genomic_DNA"/>
</dbReference>
<organism evidence="1 2">
    <name type="scientific">Hymenochirus boettgeri</name>
    <name type="common">Congo dwarf clawed frog</name>
    <dbReference type="NCBI Taxonomy" id="247094"/>
    <lineage>
        <taxon>Eukaryota</taxon>
        <taxon>Metazoa</taxon>
        <taxon>Chordata</taxon>
        <taxon>Craniata</taxon>
        <taxon>Vertebrata</taxon>
        <taxon>Euteleostomi</taxon>
        <taxon>Amphibia</taxon>
        <taxon>Batrachia</taxon>
        <taxon>Anura</taxon>
        <taxon>Pipoidea</taxon>
        <taxon>Pipidae</taxon>
        <taxon>Pipinae</taxon>
        <taxon>Hymenochirus</taxon>
    </lineage>
</organism>
<evidence type="ECO:0000313" key="1">
    <source>
        <dbReference type="EMBL" id="KAG8450757.1"/>
    </source>
</evidence>
<gene>
    <name evidence="1" type="ORF">GDO86_003144</name>
</gene>